<evidence type="ECO:0000259" key="2">
    <source>
        <dbReference type="Pfam" id="PF25917"/>
    </source>
</evidence>
<evidence type="ECO:0000256" key="1">
    <source>
        <dbReference type="ARBA" id="ARBA00009477"/>
    </source>
</evidence>
<sequence>MVSLKTRNLPSVFSFAFVGIVSLGLAGCSEEEKAETKKIVRPVKVVEIAMAGQTRALDYSGAVKARIEMNLGFRVAGKITERLVNIGDRVKPGDVLARIDSTDYQLAVKTAEANLAAAEKGVQTADLANKRAGQLFDKNATPKSQLEQASLSYDQAVSTRDAAISSLDQAKNQVSYTDLKADQNGIVTAVSADTGQVVASGTPVVAVAIDGEKEVQIAVSENDIAEFKPGKTVKATFWSDDKLVLDGKVREVSGSADQQSRTFSVRISLPNDQRVLLGMTATIEADVTNSDPYVAVPLSALAEKDGKKIVWVVDRGAATVHARQIRVGDFTGDGVNVTDGLKSGDLVVAAGTQFMTENLKVSVPGEQSASAEPAGTVQ</sequence>
<feature type="domain" description="Multidrug resistance protein MdtA-like barrel-sandwich hybrid" evidence="2">
    <location>
        <begin position="72"/>
        <end position="208"/>
    </location>
</feature>
<dbReference type="NCBIfam" id="TIGR01730">
    <property type="entry name" value="RND_mfp"/>
    <property type="match status" value="1"/>
</dbReference>
<evidence type="ECO:0000259" key="4">
    <source>
        <dbReference type="Pfam" id="PF25989"/>
    </source>
</evidence>
<dbReference type="Pfam" id="PF25917">
    <property type="entry name" value="BSH_RND"/>
    <property type="match status" value="1"/>
</dbReference>
<feature type="domain" description="YknX-like C-terminal permuted SH3-like" evidence="4">
    <location>
        <begin position="294"/>
        <end position="362"/>
    </location>
</feature>
<dbReference type="RefSeq" id="WP_039847007.1">
    <property type="nucleotide sequence ID" value="NZ_CP006877.1"/>
</dbReference>
<dbReference type="PANTHER" id="PTHR30469:SF15">
    <property type="entry name" value="HLYD FAMILY OF SECRETION PROTEINS"/>
    <property type="match status" value="1"/>
</dbReference>
<dbReference type="PANTHER" id="PTHR30469">
    <property type="entry name" value="MULTIDRUG RESISTANCE PROTEIN MDTA"/>
    <property type="match status" value="1"/>
</dbReference>
<dbReference type="Pfam" id="PF25989">
    <property type="entry name" value="YknX_C"/>
    <property type="match status" value="1"/>
</dbReference>
<dbReference type="HOGENOM" id="CLU_018816_1_0_5"/>
<dbReference type="Gene3D" id="2.40.420.20">
    <property type="match status" value="1"/>
</dbReference>
<dbReference type="InterPro" id="IPR058625">
    <property type="entry name" value="MdtA-like_BSH"/>
</dbReference>
<reference evidence="5 6" key="1">
    <citation type="submission" date="2013-11" db="EMBL/GenBank/DDBJ databases">
        <title>Complete genome sequence of Rhizobium gallicum bv. gallicum R602.</title>
        <authorList>
            <person name="Bustos P."/>
            <person name="Santamaria R.I."/>
            <person name="Lozano L."/>
            <person name="Acosta J.L."/>
            <person name="Ormeno-Orrillo E."/>
            <person name="Rogel M.A."/>
            <person name="Romero D."/>
            <person name="Cevallos M.A."/>
            <person name="Martinez-Romero E."/>
            <person name="Gonzalez V."/>
        </authorList>
    </citation>
    <scope>NUCLEOTIDE SEQUENCE [LARGE SCALE GENOMIC DNA]</scope>
    <source>
        <strain evidence="5 6">R602</strain>
    </source>
</reference>
<evidence type="ECO:0000313" key="6">
    <source>
        <dbReference type="Proteomes" id="UP000031368"/>
    </source>
</evidence>
<dbReference type="InterPro" id="IPR006143">
    <property type="entry name" value="RND_pump_MFP"/>
</dbReference>
<dbReference type="EMBL" id="CP006877">
    <property type="protein sequence ID" value="AJD42910.1"/>
    <property type="molecule type" value="Genomic_DNA"/>
</dbReference>
<organism evidence="5 6">
    <name type="scientific">Rhizobium gallicum bv. gallicum R602sp</name>
    <dbReference type="NCBI Taxonomy" id="1041138"/>
    <lineage>
        <taxon>Bacteria</taxon>
        <taxon>Pseudomonadati</taxon>
        <taxon>Pseudomonadota</taxon>
        <taxon>Alphaproteobacteria</taxon>
        <taxon>Hyphomicrobiales</taxon>
        <taxon>Rhizobiaceae</taxon>
        <taxon>Rhizobium/Agrobacterium group</taxon>
        <taxon>Rhizobium</taxon>
    </lineage>
</organism>
<dbReference type="GO" id="GO:0015562">
    <property type="term" value="F:efflux transmembrane transporter activity"/>
    <property type="evidence" value="ECO:0007669"/>
    <property type="project" value="TreeGrafter"/>
</dbReference>
<dbReference type="Pfam" id="PF25954">
    <property type="entry name" value="Beta-barrel_RND_2"/>
    <property type="match status" value="1"/>
</dbReference>
<dbReference type="AlphaFoldDB" id="A0A0B4X865"/>
<dbReference type="Proteomes" id="UP000031368">
    <property type="component" value="Chromosome"/>
</dbReference>
<dbReference type="PROSITE" id="PS51257">
    <property type="entry name" value="PROKAR_LIPOPROTEIN"/>
    <property type="match status" value="1"/>
</dbReference>
<keyword evidence="6" id="KW-1185">Reference proteome</keyword>
<gene>
    <name evidence="5" type="ORF">RGR602_CH03603</name>
</gene>
<proteinExistence type="inferred from homology"/>
<dbReference type="InterPro" id="IPR058637">
    <property type="entry name" value="YknX-like_C"/>
</dbReference>
<evidence type="ECO:0000259" key="3">
    <source>
        <dbReference type="Pfam" id="PF25954"/>
    </source>
</evidence>
<dbReference type="Gene3D" id="2.40.30.170">
    <property type="match status" value="1"/>
</dbReference>
<accession>A0A0B4X865</accession>
<dbReference type="Gene3D" id="2.40.50.100">
    <property type="match status" value="1"/>
</dbReference>
<dbReference type="KEGG" id="rga:RGR602_CH03603"/>
<comment type="similarity">
    <text evidence="1">Belongs to the membrane fusion protein (MFP) (TC 8.A.1) family.</text>
</comment>
<dbReference type="Gene3D" id="1.10.287.470">
    <property type="entry name" value="Helix hairpin bin"/>
    <property type="match status" value="1"/>
</dbReference>
<protein>
    <submittedName>
        <fullName evidence="5">RND family efflux transporter protein</fullName>
    </submittedName>
</protein>
<evidence type="ECO:0000313" key="5">
    <source>
        <dbReference type="EMBL" id="AJD42910.1"/>
    </source>
</evidence>
<dbReference type="GO" id="GO:1990281">
    <property type="term" value="C:efflux pump complex"/>
    <property type="evidence" value="ECO:0007669"/>
    <property type="project" value="TreeGrafter"/>
</dbReference>
<dbReference type="InterPro" id="IPR058792">
    <property type="entry name" value="Beta-barrel_RND_2"/>
</dbReference>
<feature type="domain" description="CusB-like beta-barrel" evidence="3">
    <location>
        <begin position="215"/>
        <end position="284"/>
    </location>
</feature>
<dbReference type="SUPFAM" id="SSF111369">
    <property type="entry name" value="HlyD-like secretion proteins"/>
    <property type="match status" value="1"/>
</dbReference>
<name>A0A0B4X865_9HYPH</name>